<dbReference type="EMBL" id="OCNJ01000025">
    <property type="protein sequence ID" value="SOE01786.1"/>
    <property type="molecule type" value="Genomic_DNA"/>
</dbReference>
<gene>
    <name evidence="2" type="ORF">SAMN05421508_1254</name>
</gene>
<proteinExistence type="predicted"/>
<evidence type="ECO:0000256" key="1">
    <source>
        <dbReference type="SAM" id="MobiDB-lite"/>
    </source>
</evidence>
<sequence>MTKRTESSSSESETLKMTGDSTGMTPFDLNNLRLDLNYLETGGVKKLLNTVPVRKPHRQEFFRVHPDAGSRALTLVVDYKGDNLMYLVHPSLRGELVEEAIPVTLYLAINRAGAPFLFPCKMPLPDGKILDWHRSALEAAEYAMTGWVRMQANMALGAYDIAMPQGQLAEPAWPEEPFQKIVEIAFRNRLIDSLDHPVVKDLRGFE</sequence>
<name>A0A286H2V1_9PROT</name>
<protein>
    <submittedName>
        <fullName evidence="2">Uncharacterized protein</fullName>
    </submittedName>
</protein>
<dbReference type="Proteomes" id="UP000219621">
    <property type="component" value="Unassembled WGS sequence"/>
</dbReference>
<organism evidence="2 3">
    <name type="scientific">Caenispirillum bisanense</name>
    <dbReference type="NCBI Taxonomy" id="414052"/>
    <lineage>
        <taxon>Bacteria</taxon>
        <taxon>Pseudomonadati</taxon>
        <taxon>Pseudomonadota</taxon>
        <taxon>Alphaproteobacteria</taxon>
        <taxon>Rhodospirillales</taxon>
        <taxon>Novispirillaceae</taxon>
        <taxon>Caenispirillum</taxon>
    </lineage>
</organism>
<keyword evidence="3" id="KW-1185">Reference proteome</keyword>
<reference evidence="3" key="1">
    <citation type="submission" date="2017-09" db="EMBL/GenBank/DDBJ databases">
        <authorList>
            <person name="Varghese N."/>
            <person name="Submissions S."/>
        </authorList>
    </citation>
    <scope>NUCLEOTIDE SEQUENCE [LARGE SCALE GENOMIC DNA]</scope>
    <source>
        <strain evidence="3">USBA 140</strain>
    </source>
</reference>
<evidence type="ECO:0000313" key="2">
    <source>
        <dbReference type="EMBL" id="SOE01786.1"/>
    </source>
</evidence>
<dbReference type="AlphaFoldDB" id="A0A286H2V1"/>
<feature type="region of interest" description="Disordered" evidence="1">
    <location>
        <begin position="1"/>
        <end position="22"/>
    </location>
</feature>
<accession>A0A286H2V1</accession>
<evidence type="ECO:0000313" key="3">
    <source>
        <dbReference type="Proteomes" id="UP000219621"/>
    </source>
</evidence>